<dbReference type="Pfam" id="PF06013">
    <property type="entry name" value="WXG100"/>
    <property type="match status" value="1"/>
</dbReference>
<comment type="caution">
    <text evidence="2">The sequence shown here is derived from an EMBL/GenBank/DDBJ whole genome shotgun (WGS) entry which is preliminary data.</text>
</comment>
<feature type="compositionally biased region" description="Basic residues" evidence="1">
    <location>
        <begin position="32"/>
        <end position="53"/>
    </location>
</feature>
<gene>
    <name evidence="2" type="ORF">FNH04_11525</name>
</gene>
<feature type="region of interest" description="Disordered" evidence="1">
    <location>
        <begin position="1"/>
        <end position="89"/>
    </location>
</feature>
<evidence type="ECO:0000256" key="1">
    <source>
        <dbReference type="SAM" id="MobiDB-lite"/>
    </source>
</evidence>
<name>A0A5N8VZ46_9ACTN</name>
<dbReference type="EMBL" id="VJZE01000057">
    <property type="protein sequence ID" value="MPY40513.1"/>
    <property type="molecule type" value="Genomic_DNA"/>
</dbReference>
<feature type="compositionally biased region" description="Pro residues" evidence="1">
    <location>
        <begin position="61"/>
        <end position="79"/>
    </location>
</feature>
<reference evidence="2 3" key="1">
    <citation type="submission" date="2019-07" db="EMBL/GenBank/DDBJ databases">
        <title>New species of Amycolatopsis and Streptomyces.</title>
        <authorList>
            <person name="Duangmal K."/>
            <person name="Teo W.F.A."/>
            <person name="Lipun K."/>
        </authorList>
    </citation>
    <scope>NUCLEOTIDE SEQUENCE [LARGE SCALE GENOMIC DNA]</scope>
    <source>
        <strain evidence="2 3">TISTR 2346</strain>
    </source>
</reference>
<dbReference type="InterPro" id="IPR010310">
    <property type="entry name" value="T7SS_ESAT-6-like"/>
</dbReference>
<sequence>MSPRPSATTPPPRCRCRVRSWRWSPRDPSWTPKRRSGRWRPIRARRPERRRPPSRNLPNRRIPPAPPEASDPGAPPGAPDLPKEPDMAQNSADFAGMQTGLELIVQTGNDLRKQHGEAKATVDSLRQYWSASSANTFQGIMQRFDADMVTMLDALETIEDKLLDTLNIQIQANQETELAVSEVQRALEALGQPKL</sequence>
<organism evidence="2 3">
    <name type="scientific">Streptomyces phyllanthi</name>
    <dbReference type="NCBI Taxonomy" id="1803180"/>
    <lineage>
        <taxon>Bacteria</taxon>
        <taxon>Bacillati</taxon>
        <taxon>Actinomycetota</taxon>
        <taxon>Actinomycetes</taxon>
        <taxon>Kitasatosporales</taxon>
        <taxon>Streptomycetaceae</taxon>
        <taxon>Streptomyces</taxon>
    </lineage>
</organism>
<dbReference type="InterPro" id="IPR036689">
    <property type="entry name" value="ESAT-6-like_sf"/>
</dbReference>
<dbReference type="Gene3D" id="1.10.287.1060">
    <property type="entry name" value="ESAT-6-like"/>
    <property type="match status" value="1"/>
</dbReference>
<dbReference type="Proteomes" id="UP000326979">
    <property type="component" value="Unassembled WGS sequence"/>
</dbReference>
<dbReference type="AlphaFoldDB" id="A0A5N8VZ46"/>
<protein>
    <submittedName>
        <fullName evidence="2">WXG100 family type VII secretion target</fullName>
    </submittedName>
</protein>
<evidence type="ECO:0000313" key="2">
    <source>
        <dbReference type="EMBL" id="MPY40513.1"/>
    </source>
</evidence>
<accession>A0A5N8VZ46</accession>
<keyword evidence="3" id="KW-1185">Reference proteome</keyword>
<proteinExistence type="predicted"/>
<evidence type="ECO:0000313" key="3">
    <source>
        <dbReference type="Proteomes" id="UP000326979"/>
    </source>
</evidence>
<dbReference type="SUPFAM" id="SSF140453">
    <property type="entry name" value="EsxAB dimer-like"/>
    <property type="match status" value="1"/>
</dbReference>